<dbReference type="AlphaFoldDB" id="A0A1G9LF52"/>
<proteinExistence type="predicted"/>
<organism evidence="1 2">
    <name type="scientific">Aliiruegeria lutimaris</name>
    <dbReference type="NCBI Taxonomy" id="571298"/>
    <lineage>
        <taxon>Bacteria</taxon>
        <taxon>Pseudomonadati</taxon>
        <taxon>Pseudomonadota</taxon>
        <taxon>Alphaproteobacteria</taxon>
        <taxon>Rhodobacterales</taxon>
        <taxon>Roseobacteraceae</taxon>
        <taxon>Aliiruegeria</taxon>
    </lineage>
</organism>
<reference evidence="1 2" key="1">
    <citation type="submission" date="2016-10" db="EMBL/GenBank/DDBJ databases">
        <authorList>
            <person name="de Groot N.N."/>
        </authorList>
    </citation>
    <scope>NUCLEOTIDE SEQUENCE [LARGE SCALE GENOMIC DNA]</scope>
    <source>
        <strain evidence="1 2">DSM 25294</strain>
    </source>
</reference>
<protein>
    <submittedName>
        <fullName evidence="1">Uncharacterized protein</fullName>
    </submittedName>
</protein>
<keyword evidence="2" id="KW-1185">Reference proteome</keyword>
<evidence type="ECO:0000313" key="1">
    <source>
        <dbReference type="EMBL" id="SDL60629.1"/>
    </source>
</evidence>
<dbReference type="Proteomes" id="UP000199382">
    <property type="component" value="Unassembled WGS sequence"/>
</dbReference>
<name>A0A1G9LF52_9RHOB</name>
<evidence type="ECO:0000313" key="2">
    <source>
        <dbReference type="Proteomes" id="UP000199382"/>
    </source>
</evidence>
<sequence>MGKTILTLLVGIVVGGAGALFFGGGALMGVGAGAGIATGLSAGICSTVTAAEELGIMTAEQVDEVLTKAALDATGQASLTDDQMIVGSIAQCEEVMASLRESK</sequence>
<dbReference type="OrthoDB" id="7871682at2"/>
<dbReference type="RefSeq" id="WP_093164042.1">
    <property type="nucleotide sequence ID" value="NZ_FNEK01000097.1"/>
</dbReference>
<dbReference type="EMBL" id="FNEK01000097">
    <property type="protein sequence ID" value="SDL60629.1"/>
    <property type="molecule type" value="Genomic_DNA"/>
</dbReference>
<gene>
    <name evidence="1" type="ORF">SAMN04488026_109711</name>
</gene>
<dbReference type="STRING" id="571298.SAMN04488026_109711"/>
<accession>A0A1G9LF52</accession>